<evidence type="ECO:0000256" key="4">
    <source>
        <dbReference type="ARBA" id="ARBA00022695"/>
    </source>
</evidence>
<dbReference type="GeneID" id="28873688"/>
<name>A0A1B7XQJ3_COLHI</name>
<gene>
    <name evidence="7" type="ORF">CH63R_14607</name>
</gene>
<dbReference type="RefSeq" id="XP_018150553.1">
    <property type="nucleotide sequence ID" value="XM_018309581.1"/>
</dbReference>
<dbReference type="Proteomes" id="UP000092177">
    <property type="component" value="Chromosome 12"/>
</dbReference>
<dbReference type="InterPro" id="IPR007120">
    <property type="entry name" value="DNA-dir_RNAP_su2_dom"/>
</dbReference>
<evidence type="ECO:0000256" key="5">
    <source>
        <dbReference type="ARBA" id="ARBA00023163"/>
    </source>
</evidence>
<dbReference type="GO" id="GO:0000428">
    <property type="term" value="C:DNA-directed RNA polymerase complex"/>
    <property type="evidence" value="ECO:0007669"/>
    <property type="project" value="UniProtKB-KW"/>
</dbReference>
<feature type="domain" description="DNA-directed RNA polymerase subunit 2 hybrid-binding" evidence="6">
    <location>
        <begin position="39"/>
        <end position="114"/>
    </location>
</feature>
<evidence type="ECO:0000313" key="7">
    <source>
        <dbReference type="EMBL" id="OBR02035.1"/>
    </source>
</evidence>
<evidence type="ECO:0000256" key="3">
    <source>
        <dbReference type="ARBA" id="ARBA00022679"/>
    </source>
</evidence>
<dbReference type="GO" id="GO:0003899">
    <property type="term" value="F:DNA-directed RNA polymerase activity"/>
    <property type="evidence" value="ECO:0007669"/>
    <property type="project" value="UniProtKB-EC"/>
</dbReference>
<dbReference type="GO" id="GO:0006351">
    <property type="term" value="P:DNA-templated transcription"/>
    <property type="evidence" value="ECO:0007669"/>
    <property type="project" value="InterPro"/>
</dbReference>
<dbReference type="Gene3D" id="2.40.270.10">
    <property type="entry name" value="DNA-directed RNA polymerase, subunit 2, domain 6"/>
    <property type="match status" value="1"/>
</dbReference>
<protein>
    <recommendedName>
        <fullName evidence="1">DNA-directed RNA polymerase</fullName>
        <ecNumber evidence="1">2.7.7.6</ecNumber>
    </recommendedName>
</protein>
<keyword evidence="2 7" id="KW-0240">DNA-directed RNA polymerase</keyword>
<sequence>MHTLEWILPAQKNGKRYVIRRSPTGVLVSKHVISSGEWIVKVRSFQQLQTGDKVSTGHGQKGVVTIMSYEDMPQAITDAGGVVVPDMVVAMSSIICRQTNGQLYETHKSMESARLAAMSIAQAGERWDVTEKVTVMKGSSGRMYHTCLANGTMELTKASLGFLRVRNQTQMTRERKNTLQTPTRRTRGGGVAYGEMEVQAAVAAGLTNCCLRLLRGCTNPEGSVDVTLPYDTIVVDCISAIVYSGSNVYTLEVDQ</sequence>
<dbReference type="KEGG" id="chig:CH63R_14607"/>
<dbReference type="GO" id="GO:0003677">
    <property type="term" value="F:DNA binding"/>
    <property type="evidence" value="ECO:0007669"/>
    <property type="project" value="InterPro"/>
</dbReference>
<organism evidence="7 8">
    <name type="scientific">Colletotrichum higginsianum (strain IMI 349063)</name>
    <name type="common">Crucifer anthracnose fungus</name>
    <dbReference type="NCBI Taxonomy" id="759273"/>
    <lineage>
        <taxon>Eukaryota</taxon>
        <taxon>Fungi</taxon>
        <taxon>Dikarya</taxon>
        <taxon>Ascomycota</taxon>
        <taxon>Pezizomycotina</taxon>
        <taxon>Sordariomycetes</taxon>
        <taxon>Hypocreomycetidae</taxon>
        <taxon>Glomerellales</taxon>
        <taxon>Glomerellaceae</taxon>
        <taxon>Colletotrichum</taxon>
        <taxon>Colletotrichum destructivum species complex</taxon>
    </lineage>
</organism>
<dbReference type="PROSITE" id="PS01166">
    <property type="entry name" value="RNA_POL_BETA"/>
    <property type="match status" value="1"/>
</dbReference>
<dbReference type="SUPFAM" id="SSF64484">
    <property type="entry name" value="beta and beta-prime subunits of DNA dependent RNA-polymerase"/>
    <property type="match status" value="1"/>
</dbReference>
<evidence type="ECO:0000256" key="1">
    <source>
        <dbReference type="ARBA" id="ARBA00012418"/>
    </source>
</evidence>
<dbReference type="InterPro" id="IPR037033">
    <property type="entry name" value="DNA-dir_RNAP_su2_hyb_sf"/>
</dbReference>
<accession>A0A1B7XQJ3</accession>
<dbReference type="EMBL" id="LTAN01000012">
    <property type="protein sequence ID" value="OBR02035.1"/>
    <property type="molecule type" value="Genomic_DNA"/>
</dbReference>
<dbReference type="InterPro" id="IPR007121">
    <property type="entry name" value="RNA_pol_bsu_CS"/>
</dbReference>
<evidence type="ECO:0000256" key="2">
    <source>
        <dbReference type="ARBA" id="ARBA00022478"/>
    </source>
</evidence>
<dbReference type="EC" id="2.7.7.6" evidence="1"/>
<proteinExistence type="predicted"/>
<comment type="caution">
    <text evidence="7">The sequence shown here is derived from an EMBL/GenBank/DDBJ whole genome shotgun (WGS) entry which is preliminary data.</text>
</comment>
<dbReference type="VEuPathDB" id="FungiDB:CH63R_14607"/>
<keyword evidence="8" id="KW-1185">Reference proteome</keyword>
<dbReference type="Pfam" id="PF00562">
    <property type="entry name" value="RNA_pol_Rpb2_6"/>
    <property type="match status" value="1"/>
</dbReference>
<dbReference type="AlphaFoldDB" id="A0A1B7XQJ3"/>
<keyword evidence="3" id="KW-0808">Transferase</keyword>
<keyword evidence="5" id="KW-0804">Transcription</keyword>
<evidence type="ECO:0000313" key="8">
    <source>
        <dbReference type="Proteomes" id="UP000092177"/>
    </source>
</evidence>
<evidence type="ECO:0000259" key="6">
    <source>
        <dbReference type="Pfam" id="PF00562"/>
    </source>
</evidence>
<reference evidence="8" key="1">
    <citation type="journal article" date="2017" name="BMC Genomics">
        <title>Gapless genome assembly of Colletotrichum higginsianum reveals chromosome structure and association of transposable elements with secondary metabolite gene clusters.</title>
        <authorList>
            <person name="Dallery J.-F."/>
            <person name="Lapalu N."/>
            <person name="Zampounis A."/>
            <person name="Pigne S."/>
            <person name="Luyten I."/>
            <person name="Amselem J."/>
            <person name="Wittenberg A.H.J."/>
            <person name="Zhou S."/>
            <person name="de Queiroz M.V."/>
            <person name="Robin G.P."/>
            <person name="Auger A."/>
            <person name="Hainaut M."/>
            <person name="Henrissat B."/>
            <person name="Kim K.-T."/>
            <person name="Lee Y.-H."/>
            <person name="Lespinet O."/>
            <person name="Schwartz D.C."/>
            <person name="Thon M.R."/>
            <person name="O'Connell R.J."/>
        </authorList>
    </citation>
    <scope>NUCLEOTIDE SEQUENCE [LARGE SCALE GENOMIC DNA]</scope>
    <source>
        <strain evidence="8">IMI 349063</strain>
    </source>
</reference>
<keyword evidence="4" id="KW-0548">Nucleotidyltransferase</keyword>